<evidence type="ECO:0000313" key="3">
    <source>
        <dbReference type="Proteomes" id="UP000193900"/>
    </source>
</evidence>
<keyword evidence="1" id="KW-0732">Signal</keyword>
<dbReference type="EMBL" id="FWFZ01000008">
    <property type="protein sequence ID" value="SLN48039.1"/>
    <property type="molecule type" value="Genomic_DNA"/>
</dbReference>
<evidence type="ECO:0000313" key="2">
    <source>
        <dbReference type="EMBL" id="SLN48039.1"/>
    </source>
</evidence>
<evidence type="ECO:0000256" key="1">
    <source>
        <dbReference type="SAM" id="SignalP"/>
    </source>
</evidence>
<feature type="signal peptide" evidence="1">
    <location>
        <begin position="1"/>
        <end position="23"/>
    </location>
</feature>
<protein>
    <recommendedName>
        <fullName evidence="4">VWFA domain-containing protein</fullName>
    </recommendedName>
</protein>
<dbReference type="Pfam" id="PF06707">
    <property type="entry name" value="DUF1194"/>
    <property type="match status" value="1"/>
</dbReference>
<keyword evidence="3" id="KW-1185">Reference proteome</keyword>
<dbReference type="InterPro" id="IPR036465">
    <property type="entry name" value="vWFA_dom_sf"/>
</dbReference>
<dbReference type="Gene3D" id="3.40.50.410">
    <property type="entry name" value="von Willebrand factor, type A domain"/>
    <property type="match status" value="1"/>
</dbReference>
<dbReference type="OrthoDB" id="9792179at2"/>
<accession>A0A1Y5SUB9</accession>
<reference evidence="2 3" key="1">
    <citation type="submission" date="2017-03" db="EMBL/GenBank/DDBJ databases">
        <authorList>
            <person name="Afonso C.L."/>
            <person name="Miller P.J."/>
            <person name="Scott M.A."/>
            <person name="Spackman E."/>
            <person name="Goraichik I."/>
            <person name="Dimitrov K.M."/>
            <person name="Suarez D.L."/>
            <person name="Swayne D.E."/>
        </authorList>
    </citation>
    <scope>NUCLEOTIDE SEQUENCE [LARGE SCALE GENOMIC DNA]</scope>
    <source>
        <strain evidence="2 3">CECT 7023</strain>
    </source>
</reference>
<dbReference type="AlphaFoldDB" id="A0A1Y5SUB9"/>
<name>A0A1Y5SUB9_9RHOB</name>
<dbReference type="InterPro" id="IPR010607">
    <property type="entry name" value="DUF1194"/>
</dbReference>
<dbReference type="CDD" id="cd00198">
    <property type="entry name" value="vWFA"/>
    <property type="match status" value="1"/>
</dbReference>
<organism evidence="2 3">
    <name type="scientific">Roseisalinus antarcticus</name>
    <dbReference type="NCBI Taxonomy" id="254357"/>
    <lineage>
        <taxon>Bacteria</taxon>
        <taxon>Pseudomonadati</taxon>
        <taxon>Pseudomonadota</taxon>
        <taxon>Alphaproteobacteria</taxon>
        <taxon>Rhodobacterales</taxon>
        <taxon>Roseobacteraceae</taxon>
        <taxon>Roseisalinus</taxon>
    </lineage>
</organism>
<evidence type="ECO:0008006" key="4">
    <source>
        <dbReference type="Google" id="ProtNLM"/>
    </source>
</evidence>
<dbReference type="Proteomes" id="UP000193900">
    <property type="component" value="Unassembled WGS sequence"/>
</dbReference>
<feature type="chain" id="PRO_5013368705" description="VWFA domain-containing protein" evidence="1">
    <location>
        <begin position="24"/>
        <end position="240"/>
    </location>
</feature>
<gene>
    <name evidence="2" type="ORF">ROA7023_02058</name>
</gene>
<dbReference type="RefSeq" id="WP_085878900.1">
    <property type="nucleotide sequence ID" value="NZ_FWFZ01000008.1"/>
</dbReference>
<dbReference type="SUPFAM" id="SSF53300">
    <property type="entry name" value="vWA-like"/>
    <property type="match status" value="1"/>
</dbReference>
<dbReference type="PROSITE" id="PS51257">
    <property type="entry name" value="PROKAR_LIPOPROTEIN"/>
    <property type="match status" value="1"/>
</dbReference>
<sequence>MMRGLAFCAALALALALPAAATAACRQALAMGLDVSGSVDGVEYRLQLDGLAAALNSEPVRGALLEGPGAVRIAVYEWSGPQDHRMLQDWVEIDGPGTLDAVVARLRGIQRVRAEPTTAIGAAMALGGQLLNQQADCWQRTLDLSGDGKSNTGPRPQDMAEMPGVTVNGLVVGAEPEVAAARRLVEIGELVAYYDAYVIRGPNAFVEAALGFGDYEAAMTRKLLRELQSLAIGKRPGNNP</sequence>
<proteinExistence type="predicted"/>